<dbReference type="InterPro" id="IPR017451">
    <property type="entry name" value="F-box-assoc_interact_dom"/>
</dbReference>
<reference evidence="4" key="1">
    <citation type="journal article" date="2020" name="Nat. Commun.">
        <title>Genome assembly of wild tea tree DASZ reveals pedigree and selection history of tea varieties.</title>
        <authorList>
            <person name="Zhang W."/>
            <person name="Zhang Y."/>
            <person name="Qiu H."/>
            <person name="Guo Y."/>
            <person name="Wan H."/>
            <person name="Zhang X."/>
            <person name="Scossa F."/>
            <person name="Alseekh S."/>
            <person name="Zhang Q."/>
            <person name="Wang P."/>
            <person name="Xu L."/>
            <person name="Schmidt M.H."/>
            <person name="Jia X."/>
            <person name="Li D."/>
            <person name="Zhu A."/>
            <person name="Guo F."/>
            <person name="Chen W."/>
            <person name="Ni D."/>
            <person name="Usadel B."/>
            <person name="Fernie A.R."/>
            <person name="Wen W."/>
        </authorList>
    </citation>
    <scope>NUCLEOTIDE SEQUENCE [LARGE SCALE GENOMIC DNA]</scope>
    <source>
        <strain evidence="4">cv. G240</strain>
    </source>
</reference>
<dbReference type="InterPro" id="IPR055290">
    <property type="entry name" value="At3g26010-like"/>
</dbReference>
<dbReference type="SUPFAM" id="SSF81383">
    <property type="entry name" value="F-box domain"/>
    <property type="match status" value="1"/>
</dbReference>
<name>A0A7J7HZB8_CAMSI</name>
<dbReference type="Proteomes" id="UP000593564">
    <property type="component" value="Unassembled WGS sequence"/>
</dbReference>
<evidence type="ECO:0000313" key="4">
    <source>
        <dbReference type="Proteomes" id="UP000593564"/>
    </source>
</evidence>
<evidence type="ECO:0000259" key="2">
    <source>
        <dbReference type="Pfam" id="PF07734"/>
    </source>
</evidence>
<dbReference type="EMBL" id="JACBKZ010000002">
    <property type="protein sequence ID" value="KAF5958153.1"/>
    <property type="molecule type" value="Genomic_DNA"/>
</dbReference>
<keyword evidence="4" id="KW-1185">Reference proteome</keyword>
<accession>A0A7J7HZB8</accession>
<dbReference type="PANTHER" id="PTHR35546">
    <property type="entry name" value="F-BOX PROTEIN INTERACTION DOMAIN PROTEIN-RELATED"/>
    <property type="match status" value="1"/>
</dbReference>
<dbReference type="InterPro" id="IPR006527">
    <property type="entry name" value="F-box-assoc_dom_typ1"/>
</dbReference>
<feature type="compositionally biased region" description="Basic and acidic residues" evidence="1">
    <location>
        <begin position="86"/>
        <end position="103"/>
    </location>
</feature>
<gene>
    <name evidence="3" type="ORF">HYC85_005378</name>
</gene>
<evidence type="ECO:0000256" key="1">
    <source>
        <dbReference type="SAM" id="MobiDB-lite"/>
    </source>
</evidence>
<organism evidence="3 4">
    <name type="scientific">Camellia sinensis</name>
    <name type="common">Tea plant</name>
    <name type="synonym">Thea sinensis</name>
    <dbReference type="NCBI Taxonomy" id="4442"/>
    <lineage>
        <taxon>Eukaryota</taxon>
        <taxon>Viridiplantae</taxon>
        <taxon>Streptophyta</taxon>
        <taxon>Embryophyta</taxon>
        <taxon>Tracheophyta</taxon>
        <taxon>Spermatophyta</taxon>
        <taxon>Magnoliopsida</taxon>
        <taxon>eudicotyledons</taxon>
        <taxon>Gunneridae</taxon>
        <taxon>Pentapetalae</taxon>
        <taxon>asterids</taxon>
        <taxon>Ericales</taxon>
        <taxon>Theaceae</taxon>
        <taxon>Camellia</taxon>
    </lineage>
</organism>
<dbReference type="AlphaFoldDB" id="A0A7J7HZB8"/>
<dbReference type="NCBIfam" id="TIGR01640">
    <property type="entry name" value="F_box_assoc_1"/>
    <property type="match status" value="1"/>
</dbReference>
<dbReference type="PANTHER" id="PTHR35546:SF25">
    <property type="entry name" value="F-BOX DOMAIN-CONTAINING PROTEIN"/>
    <property type="match status" value="1"/>
</dbReference>
<proteinExistence type="predicted"/>
<feature type="region of interest" description="Disordered" evidence="1">
    <location>
        <begin position="85"/>
        <end position="113"/>
    </location>
</feature>
<dbReference type="Pfam" id="PF07734">
    <property type="entry name" value="FBA_1"/>
    <property type="match status" value="1"/>
</dbReference>
<comment type="caution">
    <text evidence="3">The sequence shown here is derived from an EMBL/GenBank/DDBJ whole genome shotgun (WGS) entry which is preliminary data.</text>
</comment>
<feature type="domain" description="F-box associated beta-propeller type 1" evidence="2">
    <location>
        <begin position="232"/>
        <end position="370"/>
    </location>
</feature>
<protein>
    <recommendedName>
        <fullName evidence="2">F-box associated beta-propeller type 1 domain-containing protein</fullName>
    </recommendedName>
</protein>
<dbReference type="InterPro" id="IPR036047">
    <property type="entry name" value="F-box-like_dom_sf"/>
</dbReference>
<reference evidence="3 4" key="2">
    <citation type="submission" date="2020-07" db="EMBL/GenBank/DDBJ databases">
        <title>Genome assembly of wild tea tree DASZ reveals pedigree and selection history of tea varieties.</title>
        <authorList>
            <person name="Zhang W."/>
        </authorList>
    </citation>
    <scope>NUCLEOTIDE SEQUENCE [LARGE SCALE GENOMIC DNA]</scope>
    <source>
        <strain evidence="4">cv. G240</strain>
        <tissue evidence="3">Leaf</tissue>
    </source>
</reference>
<sequence length="483" mass="55012">MEKFSWLLRRSISTFEGSGVLSENWSIMAQFEDNKMEYADDDDSYDMVSWKEFFIIPTDSDKEDSSDEIKSQKNESWKEFCLSSIDSDKEDSSAESKSQKNELESEASSSDDETDMFDRVLAYGKVNPTLFEFPAHVKRKDTEIKDVVKNHVLPFLPAKSLIRFRTISKDWDKWISSPFLAHAQSYSFQKVSGFFCQPGDCTPTFITLDQHAYGIPSTSLEFLPEPTVIRSSCNGLLLCQGHDGENVYYICNPVNKEWRVLPRPNYYHQSEPAIVLAFEPWELNIAAHFELICAFPLIDVPIVYFEIYSSEKRSWRCSTASCIELGELTTLKGGFYMKGMVYWETSSGNVLAFDMKNEICGILPLPCVSGEGGVLAQRQGELCYVQARYQNGNDYAIAIYAGMEMSLKHNIAVKIERDQGGSTHHQCRALACVNDNVVMILVGMVVYSYHLREQKVEVISRRQDFGGRYLPYVNSLVLLAPEY</sequence>
<evidence type="ECO:0000313" key="3">
    <source>
        <dbReference type="EMBL" id="KAF5958153.1"/>
    </source>
</evidence>